<dbReference type="EMBL" id="CXWC01000011">
    <property type="protein sequence ID" value="CTQ74188.1"/>
    <property type="molecule type" value="Genomic_DNA"/>
</dbReference>
<dbReference type="SUPFAM" id="SSF56300">
    <property type="entry name" value="Metallo-dependent phosphatases"/>
    <property type="match status" value="1"/>
</dbReference>
<proteinExistence type="predicted"/>
<evidence type="ECO:0000313" key="5">
    <source>
        <dbReference type="EMBL" id="CTQ74188.1"/>
    </source>
</evidence>
<dbReference type="GeneID" id="97671271"/>
<sequence>MRKLTLALLLAGTGAFASGVVAKDAGYVGNVDTVHGEQAAKRASGKVFVDTNRNSRLDAGESGLPGVLVSNGREVVVTGPDGSYELPAYDDMNLFVTKPAEFSPPVNADLVPQFNYVHKVAGSPDLRFGGIKPTGPLPQAVNFPLIEDKVGDDFQCLVFGDTQPYTNAEISYVRKTVGNMLTNRDNSKTQCLLFEGDVMGDDLSLYPRFKKIIATGGVPQYYVAGNHDLDFDATSDADSFDTFRREFGPEYYSFDIGQVHFIVLDDVRYPCNGVDSHAFCDLSAKPSYNGVISERQLEWLKNDLAHVPDDKLIVLSAHIPFVTYTDASAQKHQVDNLDKLYELIGDRPALGLSGHTHTTEQILPGEYFKGWKEATNTGPAKFHQIVTGAVSGSWWAGDLNNSGVPHGTQRLGSPRGYYVLDFSGPDYVDTYMTFEGTRDDQLHVSFNTPRFRDWAEKLVSYTDLYDVPSDITPPVTVNDLGDMDMLTKKDLADTTYVAVNVWNGSKDSEVSFRINGGSASVAMRTQKGDGEEVLDGPTYADPLALARQSTNGRIAVRSTEGGEVNSGFYTWQGTHWTGAAGPFQNWMLSTKSSHLWRAELPKDLPVGIHTLEVTTTDRYGRSFRQTKTFEVVEDLPQMTWQDKFWQ</sequence>
<dbReference type="InterPro" id="IPR032288">
    <property type="entry name" value="Metallophos_C"/>
</dbReference>
<feature type="chain" id="PRO_5009787741" description="Phosphohydrolase" evidence="1">
    <location>
        <begin position="18"/>
        <end position="646"/>
    </location>
</feature>
<dbReference type="Pfam" id="PF16371">
    <property type="entry name" value="MetallophosN"/>
    <property type="match status" value="1"/>
</dbReference>
<evidence type="ECO:0000259" key="2">
    <source>
        <dbReference type="Pfam" id="PF00149"/>
    </source>
</evidence>
<dbReference type="Pfam" id="PF16370">
    <property type="entry name" value="MetallophosC"/>
    <property type="match status" value="2"/>
</dbReference>
<accession>A0A0M6ZC74</accession>
<dbReference type="GO" id="GO:0016787">
    <property type="term" value="F:hydrolase activity"/>
    <property type="evidence" value="ECO:0007669"/>
    <property type="project" value="InterPro"/>
</dbReference>
<dbReference type="Proteomes" id="UP000049983">
    <property type="component" value="Unassembled WGS sequence"/>
</dbReference>
<dbReference type="InterPro" id="IPR029052">
    <property type="entry name" value="Metallo-depent_PP-like"/>
</dbReference>
<feature type="domain" description="Calcineurin-like phosphoesterase C-terminal" evidence="3">
    <location>
        <begin position="386"/>
        <end position="551"/>
    </location>
</feature>
<name>A0A0M6ZC74_9HYPH</name>
<reference evidence="6" key="1">
    <citation type="submission" date="2015-07" db="EMBL/GenBank/DDBJ databases">
        <authorList>
            <person name="Rodrigo-Torres Lidia"/>
            <person name="Arahal R.David."/>
        </authorList>
    </citation>
    <scope>NUCLEOTIDE SEQUENCE [LARGE SCALE GENOMIC DNA]</scope>
    <source>
        <strain evidence="6">CECT 5096</strain>
    </source>
</reference>
<evidence type="ECO:0000313" key="6">
    <source>
        <dbReference type="Proteomes" id="UP000049983"/>
    </source>
</evidence>
<dbReference type="InterPro" id="IPR004843">
    <property type="entry name" value="Calcineurin-like_PHP"/>
</dbReference>
<feature type="domain" description="Calcineurin-like phosphoesterase" evidence="2">
    <location>
        <begin position="157"/>
        <end position="358"/>
    </location>
</feature>
<protein>
    <recommendedName>
        <fullName evidence="7">Phosphohydrolase</fullName>
    </recommendedName>
</protein>
<keyword evidence="1" id="KW-0732">Signal</keyword>
<dbReference type="InterPro" id="IPR051918">
    <property type="entry name" value="STPP_CPPED1"/>
</dbReference>
<dbReference type="OrthoDB" id="9784378at2"/>
<dbReference type="InterPro" id="IPR032285">
    <property type="entry name" value="Metallophos_N"/>
</dbReference>
<dbReference type="Gene3D" id="3.60.21.10">
    <property type="match status" value="1"/>
</dbReference>
<dbReference type="RefSeq" id="WP_082442759.1">
    <property type="nucleotide sequence ID" value="NZ_CXWA01000005.1"/>
</dbReference>
<dbReference type="Pfam" id="PF00149">
    <property type="entry name" value="Metallophos"/>
    <property type="match status" value="1"/>
</dbReference>
<evidence type="ECO:0000259" key="4">
    <source>
        <dbReference type="Pfam" id="PF16371"/>
    </source>
</evidence>
<keyword evidence="6" id="KW-1185">Reference proteome</keyword>
<dbReference type="STRING" id="311410.LA5095_00808"/>
<feature type="domain" description="Calcineurin-like phosphoesterase N-terminal" evidence="4">
    <location>
        <begin position="57"/>
        <end position="118"/>
    </location>
</feature>
<dbReference type="PANTHER" id="PTHR43143:SF6">
    <property type="entry name" value="BLL3016 PROTEIN"/>
    <property type="match status" value="1"/>
</dbReference>
<evidence type="ECO:0000259" key="3">
    <source>
        <dbReference type="Pfam" id="PF16370"/>
    </source>
</evidence>
<dbReference type="AlphaFoldDB" id="A0A0M6ZC74"/>
<evidence type="ECO:0008006" key="7">
    <source>
        <dbReference type="Google" id="ProtNLM"/>
    </source>
</evidence>
<feature type="signal peptide" evidence="1">
    <location>
        <begin position="1"/>
        <end position="17"/>
    </location>
</feature>
<dbReference type="PANTHER" id="PTHR43143">
    <property type="entry name" value="METALLOPHOSPHOESTERASE, CALCINEURIN SUPERFAMILY"/>
    <property type="match status" value="1"/>
</dbReference>
<gene>
    <name evidence="5" type="ORF">LA5096_03948</name>
</gene>
<evidence type="ECO:0000256" key="1">
    <source>
        <dbReference type="SAM" id="SignalP"/>
    </source>
</evidence>
<organism evidence="5 6">
    <name type="scientific">Roseibium album</name>
    <dbReference type="NCBI Taxonomy" id="311410"/>
    <lineage>
        <taxon>Bacteria</taxon>
        <taxon>Pseudomonadati</taxon>
        <taxon>Pseudomonadota</taxon>
        <taxon>Alphaproteobacteria</taxon>
        <taxon>Hyphomicrobiales</taxon>
        <taxon>Stappiaceae</taxon>
        <taxon>Roseibium</taxon>
    </lineage>
</organism>
<feature type="domain" description="Calcineurin-like phosphoesterase C-terminal" evidence="3">
    <location>
        <begin position="568"/>
        <end position="623"/>
    </location>
</feature>